<evidence type="ECO:0000313" key="3">
    <source>
        <dbReference type="EMBL" id="SUV43866.1"/>
    </source>
</evidence>
<proteinExistence type="predicted"/>
<evidence type="ECO:0000259" key="1">
    <source>
        <dbReference type="Pfam" id="PF16318"/>
    </source>
</evidence>
<dbReference type="Pfam" id="PF17161">
    <property type="entry name" value="DUF5123"/>
    <property type="match status" value="1"/>
</dbReference>
<dbReference type="Pfam" id="PF16318">
    <property type="entry name" value="DUF4957"/>
    <property type="match status" value="1"/>
</dbReference>
<dbReference type="RefSeq" id="WP_004289150.1">
    <property type="nucleotide sequence ID" value="NZ_CABKNQ010000019.1"/>
</dbReference>
<dbReference type="SUPFAM" id="SSF51126">
    <property type="entry name" value="Pectin lyase-like"/>
    <property type="match status" value="1"/>
</dbReference>
<organism evidence="3 4">
    <name type="scientific">Bacteroides eggerthii</name>
    <dbReference type="NCBI Taxonomy" id="28111"/>
    <lineage>
        <taxon>Bacteria</taxon>
        <taxon>Pseudomonadati</taxon>
        <taxon>Bacteroidota</taxon>
        <taxon>Bacteroidia</taxon>
        <taxon>Bacteroidales</taxon>
        <taxon>Bacteroidaceae</taxon>
        <taxon>Bacteroides</taxon>
    </lineage>
</organism>
<dbReference type="EMBL" id="UFSX01000002">
    <property type="protein sequence ID" value="SUV43866.1"/>
    <property type="molecule type" value="Genomic_DNA"/>
</dbReference>
<dbReference type="AlphaFoldDB" id="A0A380ZFZ5"/>
<dbReference type="Proteomes" id="UP000254424">
    <property type="component" value="Unassembled WGS sequence"/>
</dbReference>
<sequence>MNKFKKYTYLLGLACAVLTTACEDQSEEVTALEHDHLFAPFGLEAKVNNTIDVRLSWTINSEASFYDIEIFANDSLTFQGTPVRTYTNLTAEDMPYDVTGLEGDTKYSARFMCKGDNIKDSKWNGIYFKTEPEKLLKEVDEDDLTASSATLYFELNRTFTEVILTPEEGEPVKQAISSQDLQSGKVIVNGLSGNTTYTAKLLNGEKNCGVRTLTTLIDPATAIVVSPDGKSLQDAVTEANENKNLILIQAGTYDIGEVEVNKEIQIVGERFKNKPVLVGKFNMIEGSGIVMRNIIMDGNGAAVKRMFSYEDGTTAKEFKIEASEIRGYKEGIFAINNPSKPITVDAITINNCLIYDIACDGGDFLDSRSGTIKKLTITNNTFYNCSQVKAREFIRIDGTEDKKPWNPEVTEYSIKLENNTIVGAVKTFKRLMYVRYPGAKISMKSNLFMNFSGYLNDQKYIEAENITASNNRYYEAKNAGIIRYKSGEEYIVTFTDPNCVKEKFVDPAFKDEANGDFTITNEDLIIDKVGDPRWLK</sequence>
<evidence type="ECO:0000259" key="2">
    <source>
        <dbReference type="Pfam" id="PF17161"/>
    </source>
</evidence>
<feature type="domain" description="DUF4957" evidence="1">
    <location>
        <begin position="251"/>
        <end position="384"/>
    </location>
</feature>
<dbReference type="InterPro" id="IPR033427">
    <property type="entry name" value="DUF5123"/>
</dbReference>
<dbReference type="InterPro" id="IPR032530">
    <property type="entry name" value="DUF4957"/>
</dbReference>
<dbReference type="InterPro" id="IPR011050">
    <property type="entry name" value="Pectin_lyase_fold/virulence"/>
</dbReference>
<accession>A0A380ZFZ5</accession>
<feature type="domain" description="DUF5123" evidence="2">
    <location>
        <begin position="414"/>
        <end position="534"/>
    </location>
</feature>
<reference evidence="3 4" key="1">
    <citation type="submission" date="2018-06" db="EMBL/GenBank/DDBJ databases">
        <authorList>
            <consortium name="Pathogen Informatics"/>
            <person name="Doyle S."/>
        </authorList>
    </citation>
    <scope>NUCLEOTIDE SEQUENCE [LARGE SCALE GENOMIC DNA]</scope>
    <source>
        <strain evidence="3 4">NCTC11155</strain>
    </source>
</reference>
<name>A0A380ZFZ5_9BACE</name>
<dbReference type="PROSITE" id="PS51257">
    <property type="entry name" value="PROKAR_LIPOPROTEIN"/>
    <property type="match status" value="1"/>
</dbReference>
<gene>
    <name evidence="3" type="ORF">NCTC11155_03275</name>
</gene>
<dbReference type="STRING" id="483216.BACEGG_00868"/>
<dbReference type="GeneID" id="93070007"/>
<dbReference type="InterPro" id="IPR012334">
    <property type="entry name" value="Pectin_lyas_fold"/>
</dbReference>
<dbReference type="Gene3D" id="2.160.20.10">
    <property type="entry name" value="Single-stranded right-handed beta-helix, Pectin lyase-like"/>
    <property type="match status" value="1"/>
</dbReference>
<evidence type="ECO:0000313" key="4">
    <source>
        <dbReference type="Proteomes" id="UP000254424"/>
    </source>
</evidence>
<protein>
    <submittedName>
        <fullName evidence="3">Fibronectin type III domain</fullName>
    </submittedName>
</protein>
<dbReference type="OrthoDB" id="691503at2"/>